<dbReference type="AlphaFoldDB" id="A0A7X0M9F5"/>
<keyword evidence="4" id="KW-1185">Reference proteome</keyword>
<dbReference type="Proteomes" id="UP000555564">
    <property type="component" value="Unassembled WGS sequence"/>
</dbReference>
<keyword evidence="2" id="KW-1133">Transmembrane helix</keyword>
<protein>
    <submittedName>
        <fullName evidence="3">Uncharacterized protein</fullName>
    </submittedName>
</protein>
<feature type="transmembrane region" description="Helical" evidence="2">
    <location>
        <begin position="12"/>
        <end position="33"/>
    </location>
</feature>
<feature type="region of interest" description="Disordered" evidence="1">
    <location>
        <begin position="80"/>
        <end position="105"/>
    </location>
</feature>
<accession>A0A7X0M9F5</accession>
<sequence length="105" mass="11808">MIKALHKMGIRSGMMYTAGIMSVGASFLSWVLSKEYEQDIARADRWGLFVGEWAPTFFAMGLALRFEEQRQEMMMSGMVEPGYEETGGADERMARRLGGRATART</sequence>
<feature type="transmembrane region" description="Helical" evidence="2">
    <location>
        <begin position="45"/>
        <end position="66"/>
    </location>
</feature>
<dbReference type="RefSeq" id="WP_246496814.1">
    <property type="nucleotide sequence ID" value="NZ_BAAALO010000026.1"/>
</dbReference>
<comment type="caution">
    <text evidence="3">The sequence shown here is derived from an EMBL/GenBank/DDBJ whole genome shotgun (WGS) entry which is preliminary data.</text>
</comment>
<keyword evidence="2" id="KW-0472">Membrane</keyword>
<evidence type="ECO:0000313" key="3">
    <source>
        <dbReference type="EMBL" id="MBB6476417.1"/>
    </source>
</evidence>
<gene>
    <name evidence="3" type="ORF">BJ992_005848</name>
</gene>
<evidence type="ECO:0000256" key="1">
    <source>
        <dbReference type="SAM" id="MobiDB-lite"/>
    </source>
</evidence>
<dbReference type="EMBL" id="JACHIU010000001">
    <property type="protein sequence ID" value="MBB6476417.1"/>
    <property type="molecule type" value="Genomic_DNA"/>
</dbReference>
<organism evidence="3 4">
    <name type="scientific">Sphaerisporangium rubeum</name>
    <dbReference type="NCBI Taxonomy" id="321317"/>
    <lineage>
        <taxon>Bacteria</taxon>
        <taxon>Bacillati</taxon>
        <taxon>Actinomycetota</taxon>
        <taxon>Actinomycetes</taxon>
        <taxon>Streptosporangiales</taxon>
        <taxon>Streptosporangiaceae</taxon>
        <taxon>Sphaerisporangium</taxon>
    </lineage>
</organism>
<evidence type="ECO:0000256" key="2">
    <source>
        <dbReference type="SAM" id="Phobius"/>
    </source>
</evidence>
<proteinExistence type="predicted"/>
<reference evidence="3 4" key="1">
    <citation type="submission" date="2020-08" db="EMBL/GenBank/DDBJ databases">
        <title>Sequencing the genomes of 1000 actinobacteria strains.</title>
        <authorList>
            <person name="Klenk H.-P."/>
        </authorList>
    </citation>
    <scope>NUCLEOTIDE SEQUENCE [LARGE SCALE GENOMIC DNA]</scope>
    <source>
        <strain evidence="3 4">DSM 44936</strain>
    </source>
</reference>
<keyword evidence="2" id="KW-0812">Transmembrane</keyword>
<name>A0A7X0M9F5_9ACTN</name>
<evidence type="ECO:0000313" key="4">
    <source>
        <dbReference type="Proteomes" id="UP000555564"/>
    </source>
</evidence>